<reference evidence="2 3" key="1">
    <citation type="submission" date="2017-12" db="EMBL/GenBank/DDBJ databases">
        <title>Phylogenetic diversity of female urinary microbiome.</title>
        <authorList>
            <person name="Thomas-White K."/>
            <person name="Wolfe A.J."/>
        </authorList>
    </citation>
    <scope>NUCLEOTIDE SEQUENCE [LARGE SCALE GENOMIC DNA]</scope>
    <source>
        <strain evidence="2 3">UMB0119</strain>
    </source>
</reference>
<dbReference type="Proteomes" id="UP000234335">
    <property type="component" value="Unassembled WGS sequence"/>
</dbReference>
<organism evidence="2 3">
    <name type="scientific">Anaerococcus octavius</name>
    <dbReference type="NCBI Taxonomy" id="54007"/>
    <lineage>
        <taxon>Bacteria</taxon>
        <taxon>Bacillati</taxon>
        <taxon>Bacillota</taxon>
        <taxon>Tissierellia</taxon>
        <taxon>Tissierellales</taxon>
        <taxon>Peptoniphilaceae</taxon>
        <taxon>Anaerococcus</taxon>
    </lineage>
</organism>
<feature type="transmembrane region" description="Helical" evidence="1">
    <location>
        <begin position="110"/>
        <end position="129"/>
    </location>
</feature>
<sequence>MNDNYQSDFKDTDAVRKYASRYNIYSLLFALGIFIIIVSIIPYLLINATKLEDRILPSIIIALVGLVIAIVSNIGKSKLKEKQINKYTVAAVEFIDFEHRSRKKIFRKDVVISILLIILVPFIYYLIHTQVNLVPSSSKKYFNSVLILILAIAVFIILYSKGKKEAYSNLI</sequence>
<feature type="transmembrane region" description="Helical" evidence="1">
    <location>
        <begin position="24"/>
        <end position="43"/>
    </location>
</feature>
<proteinExistence type="predicted"/>
<dbReference type="EMBL" id="PKGS01000005">
    <property type="protein sequence ID" value="PKZ15782.1"/>
    <property type="molecule type" value="Genomic_DNA"/>
</dbReference>
<keyword evidence="3" id="KW-1185">Reference proteome</keyword>
<name>A0A2I1M6L6_9FIRM</name>
<accession>A0A2I1M6L6</accession>
<protein>
    <submittedName>
        <fullName evidence="2">Uncharacterized protein</fullName>
    </submittedName>
</protein>
<dbReference type="AlphaFoldDB" id="A0A2I1M6L6"/>
<keyword evidence="1" id="KW-0472">Membrane</keyword>
<evidence type="ECO:0000313" key="2">
    <source>
        <dbReference type="EMBL" id="PKZ15782.1"/>
    </source>
</evidence>
<keyword evidence="1" id="KW-0812">Transmembrane</keyword>
<dbReference type="RefSeq" id="WP_101540600.1">
    <property type="nucleotide sequence ID" value="NZ_PKGS01000005.1"/>
</dbReference>
<keyword evidence="1" id="KW-1133">Transmembrane helix</keyword>
<feature type="transmembrane region" description="Helical" evidence="1">
    <location>
        <begin position="141"/>
        <end position="159"/>
    </location>
</feature>
<comment type="caution">
    <text evidence="2">The sequence shown here is derived from an EMBL/GenBank/DDBJ whole genome shotgun (WGS) entry which is preliminary data.</text>
</comment>
<evidence type="ECO:0000313" key="3">
    <source>
        <dbReference type="Proteomes" id="UP000234335"/>
    </source>
</evidence>
<gene>
    <name evidence="2" type="ORF">CYJ34_07100</name>
</gene>
<feature type="transmembrane region" description="Helical" evidence="1">
    <location>
        <begin position="55"/>
        <end position="75"/>
    </location>
</feature>
<evidence type="ECO:0000256" key="1">
    <source>
        <dbReference type="SAM" id="Phobius"/>
    </source>
</evidence>